<evidence type="ECO:0000313" key="2">
    <source>
        <dbReference type="EMBL" id="CAJ1498192.1"/>
    </source>
</evidence>
<feature type="chain" id="PRO_5045393098" evidence="1">
    <location>
        <begin position="32"/>
        <end position="168"/>
    </location>
</feature>
<dbReference type="EMBL" id="OY726394">
    <property type="protein sequence ID" value="CAJ1498192.1"/>
    <property type="molecule type" value="Genomic_DNA"/>
</dbReference>
<accession>A0ABM9LFN9</accession>
<proteinExistence type="predicted"/>
<keyword evidence="3" id="KW-1185">Reference proteome</keyword>
<gene>
    <name evidence="2" type="ORF">MU0083_001865</name>
</gene>
<keyword evidence="1" id="KW-0732">Signal</keyword>
<evidence type="ECO:0000256" key="1">
    <source>
        <dbReference type="SAM" id="SignalP"/>
    </source>
</evidence>
<organism evidence="2 3">
    <name type="scientific">[Mycobacterium] kokjensenii</name>
    <dbReference type="NCBI Taxonomy" id="3064287"/>
    <lineage>
        <taxon>Bacteria</taxon>
        <taxon>Bacillati</taxon>
        <taxon>Actinomycetota</taxon>
        <taxon>Actinomycetes</taxon>
        <taxon>Mycobacteriales</taxon>
        <taxon>Mycobacteriaceae</taxon>
        <taxon>Mycolicibacter</taxon>
    </lineage>
</organism>
<feature type="signal peptide" evidence="1">
    <location>
        <begin position="1"/>
        <end position="31"/>
    </location>
</feature>
<dbReference type="Proteomes" id="UP001190336">
    <property type="component" value="Chromosome"/>
</dbReference>
<protein>
    <submittedName>
        <fullName evidence="2">Uncharacterized protein</fullName>
    </submittedName>
</protein>
<dbReference type="RefSeq" id="WP_308476877.1">
    <property type="nucleotide sequence ID" value="NZ_OY726394.1"/>
</dbReference>
<name>A0ABM9LFN9_9MYCO</name>
<reference evidence="2 3" key="1">
    <citation type="submission" date="2023-08" db="EMBL/GenBank/DDBJ databases">
        <authorList>
            <person name="Folkvardsen B D."/>
            <person name="Norman A."/>
        </authorList>
    </citation>
    <scope>NUCLEOTIDE SEQUENCE [LARGE SCALE GENOMIC DNA]</scope>
    <source>
        <strain evidence="2 3">Mu0083</strain>
    </source>
</reference>
<evidence type="ECO:0000313" key="3">
    <source>
        <dbReference type="Proteomes" id="UP001190336"/>
    </source>
</evidence>
<sequence length="168" mass="16362">MSRIRKYFTVAAGAAAGLFLAALGTSATANADTVPINPGLPGVVEQMVASSTTLPQQLLQTTASALGGTTMAPAAAPGQAPLATATINVPPAASPMTQQSSATGLSGLSNLPASLGSMLPFPLPNFGGTAPATAAPTAYAPTGFLPSIPAAPVSTVSPLEVMLIPALP</sequence>